<dbReference type="Gene3D" id="3.90.76.10">
    <property type="entry name" value="Dipeptide-binding Protein, Domain 1"/>
    <property type="match status" value="1"/>
</dbReference>
<comment type="subcellular location">
    <subcellularLocation>
        <location evidence="1">Periplasm</location>
    </subcellularLocation>
</comment>
<reference evidence="4" key="1">
    <citation type="submission" date="2020-04" db="EMBL/GenBank/DDBJ databases">
        <title>A desert anoxygenic phototrophic bacterium fixes CO2 using RubisCO under aerobic conditions.</title>
        <authorList>
            <person name="Tang K."/>
        </authorList>
    </citation>
    <scope>NUCLEOTIDE SEQUENCE [LARGE SCALE GENOMIC DNA]</scope>
    <source>
        <strain evidence="4">MIMtkB3</strain>
    </source>
</reference>
<keyword evidence="5" id="KW-1185">Reference proteome</keyword>
<protein>
    <recommendedName>
        <fullName evidence="3">Solute-binding protein family 5 domain-containing protein</fullName>
    </recommendedName>
</protein>
<evidence type="ECO:0000256" key="1">
    <source>
        <dbReference type="ARBA" id="ARBA00004418"/>
    </source>
</evidence>
<dbReference type="AlphaFoldDB" id="A0A858R6P0"/>
<sequence>MGLESVASTADPHAYSHVDGRTLAFHQFDPLVANDTHLQPVPALAASWSVENELRWTFNIRPGVRFHNGKELTATDAVYSLCRIAHLPGSGLLGSLQGIASATAKDRLTLVVETDVPAPLLARNLANIAIIASPPGWEGQYHPDGCGTGPWPDGASFDKGQVAGTGPYRLKSFTRNGETTLARFDGYWGEVPAWETVTMLPFPDPGARNRSLVRGMVDLVNQVSAESMAFLSEQSRLRVEASTRARSIFIGVNLSPGTTTGKDGGNPLSDVRVRQAISLAIDRKALSDRLMPGMSGPAYQFMPEGMLGYDPGATSPFNIAQARKLLAEAGFANGFDTTLTAVEPFARVAEGVSRYLAAVGIRVQIRFVRPGEVVDIMSRRDYALVLVSSVPLTGEFSTIAREVFAPMDPASGMGMQNFGGYFNDQMNVLIMKALATTDTEVRGRLLQQITAIGLQDLPFIPLLHVSRAWAMRKDLRFQARADGHTLAQHVRPAE</sequence>
<dbReference type="GO" id="GO:0030288">
    <property type="term" value="C:outer membrane-bounded periplasmic space"/>
    <property type="evidence" value="ECO:0007669"/>
    <property type="project" value="UniProtKB-ARBA"/>
</dbReference>
<dbReference type="Gene3D" id="3.10.105.10">
    <property type="entry name" value="Dipeptide-binding Protein, Domain 3"/>
    <property type="match status" value="1"/>
</dbReference>
<feature type="domain" description="Solute-binding protein family 5" evidence="3">
    <location>
        <begin position="39"/>
        <end position="390"/>
    </location>
</feature>
<organism evidence="4 5">
    <name type="scientific">Aerophototrophica crusticola</name>
    <dbReference type="NCBI Taxonomy" id="1709002"/>
    <lineage>
        <taxon>Bacteria</taxon>
        <taxon>Pseudomonadati</taxon>
        <taxon>Pseudomonadota</taxon>
        <taxon>Alphaproteobacteria</taxon>
        <taxon>Rhodospirillales</taxon>
        <taxon>Rhodospirillaceae</taxon>
        <taxon>Aerophototrophica</taxon>
    </lineage>
</organism>
<dbReference type="GO" id="GO:1904680">
    <property type="term" value="F:peptide transmembrane transporter activity"/>
    <property type="evidence" value="ECO:0007669"/>
    <property type="project" value="TreeGrafter"/>
</dbReference>
<proteinExistence type="inferred from homology"/>
<evidence type="ECO:0000313" key="5">
    <source>
        <dbReference type="Proteomes" id="UP000501891"/>
    </source>
</evidence>
<dbReference type="KEGG" id="acru:HHL28_08130"/>
<evidence type="ECO:0000313" key="4">
    <source>
        <dbReference type="EMBL" id="QJE73058.1"/>
    </source>
</evidence>
<dbReference type="Gene3D" id="3.40.190.10">
    <property type="entry name" value="Periplasmic binding protein-like II"/>
    <property type="match status" value="1"/>
</dbReference>
<dbReference type="GO" id="GO:0015833">
    <property type="term" value="P:peptide transport"/>
    <property type="evidence" value="ECO:0007669"/>
    <property type="project" value="TreeGrafter"/>
</dbReference>
<dbReference type="InterPro" id="IPR039424">
    <property type="entry name" value="SBP_5"/>
</dbReference>
<dbReference type="InterPro" id="IPR000914">
    <property type="entry name" value="SBP_5_dom"/>
</dbReference>
<dbReference type="EMBL" id="CP051775">
    <property type="protein sequence ID" value="QJE73058.1"/>
    <property type="molecule type" value="Genomic_DNA"/>
</dbReference>
<dbReference type="PANTHER" id="PTHR30290">
    <property type="entry name" value="PERIPLASMIC BINDING COMPONENT OF ABC TRANSPORTER"/>
    <property type="match status" value="1"/>
</dbReference>
<name>A0A858R6P0_9PROT</name>
<evidence type="ECO:0000259" key="3">
    <source>
        <dbReference type="Pfam" id="PF00496"/>
    </source>
</evidence>
<comment type="similarity">
    <text evidence="2">Belongs to the bacterial solute-binding protein 5 family.</text>
</comment>
<evidence type="ECO:0000256" key="2">
    <source>
        <dbReference type="ARBA" id="ARBA00005695"/>
    </source>
</evidence>
<dbReference type="Proteomes" id="UP000501891">
    <property type="component" value="Chromosome"/>
</dbReference>
<accession>A0A858R6P0</accession>
<dbReference type="SUPFAM" id="SSF53850">
    <property type="entry name" value="Periplasmic binding protein-like II"/>
    <property type="match status" value="1"/>
</dbReference>
<dbReference type="PIRSF" id="PIRSF002741">
    <property type="entry name" value="MppA"/>
    <property type="match status" value="1"/>
</dbReference>
<gene>
    <name evidence="4" type="ORF">HHL28_08130</name>
</gene>
<dbReference type="InterPro" id="IPR030678">
    <property type="entry name" value="Peptide/Ni-bd"/>
</dbReference>
<dbReference type="GO" id="GO:0043190">
    <property type="term" value="C:ATP-binding cassette (ABC) transporter complex"/>
    <property type="evidence" value="ECO:0007669"/>
    <property type="project" value="InterPro"/>
</dbReference>
<dbReference type="Pfam" id="PF00496">
    <property type="entry name" value="SBP_bac_5"/>
    <property type="match status" value="1"/>
</dbReference>